<organism evidence="1 2">
    <name type="scientific">Pelomonas parva</name>
    <dbReference type="NCBI Taxonomy" id="3299032"/>
    <lineage>
        <taxon>Bacteria</taxon>
        <taxon>Pseudomonadati</taxon>
        <taxon>Pseudomonadota</taxon>
        <taxon>Betaproteobacteria</taxon>
        <taxon>Burkholderiales</taxon>
        <taxon>Sphaerotilaceae</taxon>
        <taxon>Roseateles</taxon>
    </lineage>
</organism>
<reference evidence="1 2" key="1">
    <citation type="submission" date="2024-08" db="EMBL/GenBank/DDBJ databases">
        <authorList>
            <person name="Lu H."/>
        </authorList>
    </citation>
    <scope>NUCLEOTIDE SEQUENCE [LARGE SCALE GENOMIC DNA]</scope>
    <source>
        <strain evidence="1 2">LYH14W</strain>
    </source>
</reference>
<name>A0ABW7FAQ4_9BURK</name>
<gene>
    <name evidence="1" type="ORF">ACG00Y_27665</name>
</gene>
<dbReference type="RefSeq" id="WP_394484688.1">
    <property type="nucleotide sequence ID" value="NZ_JBIGHV010000015.1"/>
</dbReference>
<evidence type="ECO:0000313" key="2">
    <source>
        <dbReference type="Proteomes" id="UP001606210"/>
    </source>
</evidence>
<proteinExistence type="predicted"/>
<keyword evidence="1" id="KW-0067">ATP-binding</keyword>
<evidence type="ECO:0000313" key="1">
    <source>
        <dbReference type="EMBL" id="MFG6433712.1"/>
    </source>
</evidence>
<sequence length="1385" mass="153951">MTTLDFARIRSAPKSRNDSFEALAVQLFRSSCSAPEGSTFVSLRGDGGDGGVEAYFRTPAGDVLGVQAKYFFKLDAAELDQIDGSLKTALVNHPTLSKYWVYIPFDLTGRTGGGKRGVSQAERFEVWKKDVETQAKKRGAPLTVTLCTAAVIRTQLLDLDPHGGRRRYWFDDSILTEARIKRSIDEAVAFAGPRYTGALDVATDAHDGLDFFGGTGDFAAWREESLLPVMSSIQSLRGWGDDALDILGEKDAASARELIKRLLTAAGGISDVATAAAAVAALNEALTELLPLFARAREAQEMAFYDEHGRERDTPSFRQFHAEYMCNFPAGDMDAARDWERAARRLESVLASGEIGAALTNSLLLVGPAGIGKTHAIVSAAIRRLAVGGFSLVVFGDDFGKAEPWEVLRTKLGFSASVDQEALFECLQACADHSELPFVIYIDALNESPRDARWRKKLPELLVQCKPYPGIRVCVSTRDTYRDLVVDSRFPGFAFEHAGFAGQEFEAVQAFAAHYGLDAEITPLFSPELSNPLFLHLACRTLKDEGRNSLDVSLPGFTALFEGHLKHCDGLVRERLGYANPRNLVRAAMLRLADTLTQNLPQMRTWEACTAALQGLTGTDVSAEDLLKELEHEGLLILSGGQDDSWLVRMGYQRYGDVLRATSLVEGAMTPSGFDVAKLALALTSVDKDEKGLLEALAAVLPEKTGVEITASELGLDPALAHELFINALTWRSRASVTRDVEDHVMAALYTPGLWLHVYEVFFRLSLVPDHRMNAAHWLHLFLNRTALVNRDAYLSHAVATSFEDHGAVWSLINATLKADIKRWPSESRRLAALTLAWLGSASDRRVRDQSSKALARVIATEPMLGRELAREFEDCDDDYILESIALAVYSACLLTPERSAEFVPALEGLLMTTSSTPNVLVRDSMRLLAELVADTPIPAGVAKLLKTYPAKAKAPTKWPTLADAKPLLDLDKLPLNMKLWGESLGPDFWRYQVESTVDDFELEKAGITYENIACWLMVETLRLGYPGHKQCALEADGHVQGRYGGGRAREGYGERLGKKYYWMLLHRLVGVLADNVEPKQDSWSDSKPGPQHLWSVDLRKADITDVRDIAPARVYPDQLLQGPQYPFPDKATADIKKWVRHDDFTPHGACIVRTSNDGEEWVALSISARDSDSPPSSEEWRNSHLGVELRYTSMLVDEGVPMSARIGGDRDVFDGRGASCYRGYFGEYPNGKVFDQLMEHGSFSKGQQQMRFTEVSLMRGAEWEYDFSWTGKERAEGIRVPCQDLVSRLGLRWDRQRGWADARGNLVAFEAATKRRDALFIRRSSLNQYLRDTGQMLVYRRFARRGLFDMRGRSGSEIDMFSWMKYRPDDEPVVFKTSERPFNC</sequence>
<protein>
    <submittedName>
        <fullName evidence="1">ATP-binding protein</fullName>
    </submittedName>
</protein>
<dbReference type="EMBL" id="JBIGHV010000015">
    <property type="protein sequence ID" value="MFG6433712.1"/>
    <property type="molecule type" value="Genomic_DNA"/>
</dbReference>
<comment type="caution">
    <text evidence="1">The sequence shown here is derived from an EMBL/GenBank/DDBJ whole genome shotgun (WGS) entry which is preliminary data.</text>
</comment>
<keyword evidence="1" id="KW-0547">Nucleotide-binding</keyword>
<dbReference type="InterPro" id="IPR027417">
    <property type="entry name" value="P-loop_NTPase"/>
</dbReference>
<keyword evidence="2" id="KW-1185">Reference proteome</keyword>
<accession>A0ABW7FAQ4</accession>
<dbReference type="GO" id="GO:0005524">
    <property type="term" value="F:ATP binding"/>
    <property type="evidence" value="ECO:0007669"/>
    <property type="project" value="UniProtKB-KW"/>
</dbReference>
<dbReference type="Proteomes" id="UP001606210">
    <property type="component" value="Unassembled WGS sequence"/>
</dbReference>
<dbReference type="SUPFAM" id="SSF52540">
    <property type="entry name" value="P-loop containing nucleoside triphosphate hydrolases"/>
    <property type="match status" value="1"/>
</dbReference>